<feature type="domain" description="PNPLA" evidence="5">
    <location>
        <begin position="17"/>
        <end position="175"/>
    </location>
</feature>
<evidence type="ECO:0000256" key="4">
    <source>
        <dbReference type="PROSITE-ProRule" id="PRU01161"/>
    </source>
</evidence>
<protein>
    <submittedName>
        <fullName evidence="6">Patatin-like phospholipase family protein</fullName>
    </submittedName>
</protein>
<evidence type="ECO:0000256" key="3">
    <source>
        <dbReference type="ARBA" id="ARBA00023098"/>
    </source>
</evidence>
<keyword evidence="7" id="KW-1185">Reference proteome</keyword>
<dbReference type="InterPro" id="IPR016035">
    <property type="entry name" value="Acyl_Trfase/lysoPLipase"/>
</dbReference>
<comment type="caution">
    <text evidence="6">The sequence shown here is derived from an EMBL/GenBank/DDBJ whole genome shotgun (WGS) entry which is preliminary data.</text>
</comment>
<dbReference type="CDD" id="cd07205">
    <property type="entry name" value="Pat_PNPLA6_PNPLA7_NTE1_like"/>
    <property type="match status" value="1"/>
</dbReference>
<comment type="caution">
    <text evidence="4">Lacks conserved residue(s) required for the propagation of feature annotation.</text>
</comment>
<name>A0A6M1SSZ1_9BACT</name>
<dbReference type="GO" id="GO:0016042">
    <property type="term" value="P:lipid catabolic process"/>
    <property type="evidence" value="ECO:0007669"/>
    <property type="project" value="UniProtKB-UniRule"/>
</dbReference>
<dbReference type="PANTHER" id="PTHR14226">
    <property type="entry name" value="NEUROPATHY TARGET ESTERASE/SWISS CHEESE D.MELANOGASTER"/>
    <property type="match status" value="1"/>
</dbReference>
<proteinExistence type="predicted"/>
<feature type="active site" description="Proton acceptor" evidence="4">
    <location>
        <position position="162"/>
    </location>
</feature>
<evidence type="ECO:0000259" key="5">
    <source>
        <dbReference type="PROSITE" id="PS51635"/>
    </source>
</evidence>
<feature type="short sequence motif" description="DGA/G" evidence="4">
    <location>
        <begin position="162"/>
        <end position="164"/>
    </location>
</feature>
<keyword evidence="2 4" id="KW-0442">Lipid degradation</keyword>
<evidence type="ECO:0000313" key="7">
    <source>
        <dbReference type="Proteomes" id="UP000473278"/>
    </source>
</evidence>
<accession>A0A6M1SSZ1</accession>
<feature type="short sequence motif" description="GXSXG" evidence="4">
    <location>
        <begin position="48"/>
        <end position="52"/>
    </location>
</feature>
<keyword evidence="3 4" id="KW-0443">Lipid metabolism</keyword>
<reference evidence="6 7" key="1">
    <citation type="submission" date="2020-02" db="EMBL/GenBank/DDBJ databases">
        <title>Balneolaceae bacterium YR4-1, complete genome.</title>
        <authorList>
            <person name="Li Y."/>
            <person name="Wu S."/>
        </authorList>
    </citation>
    <scope>NUCLEOTIDE SEQUENCE [LARGE SCALE GENOMIC DNA]</scope>
    <source>
        <strain evidence="6 7">YR4-1</strain>
    </source>
</reference>
<dbReference type="PANTHER" id="PTHR14226:SF76">
    <property type="entry name" value="NTE FAMILY PROTEIN RSSA"/>
    <property type="match status" value="1"/>
</dbReference>
<dbReference type="EMBL" id="JAALLT010000001">
    <property type="protein sequence ID" value="NGP75218.1"/>
    <property type="molecule type" value="Genomic_DNA"/>
</dbReference>
<evidence type="ECO:0000313" key="6">
    <source>
        <dbReference type="EMBL" id="NGP75218.1"/>
    </source>
</evidence>
<dbReference type="InterPro" id="IPR002641">
    <property type="entry name" value="PNPLA_dom"/>
</dbReference>
<evidence type="ECO:0000256" key="1">
    <source>
        <dbReference type="ARBA" id="ARBA00022801"/>
    </source>
</evidence>
<dbReference type="PROSITE" id="PS51635">
    <property type="entry name" value="PNPLA"/>
    <property type="match status" value="1"/>
</dbReference>
<dbReference type="Pfam" id="PF01734">
    <property type="entry name" value="Patatin"/>
    <property type="match status" value="1"/>
</dbReference>
<evidence type="ECO:0000256" key="2">
    <source>
        <dbReference type="ARBA" id="ARBA00022963"/>
    </source>
</evidence>
<dbReference type="InterPro" id="IPR050301">
    <property type="entry name" value="NTE"/>
</dbReference>
<dbReference type="SUPFAM" id="SSF52151">
    <property type="entry name" value="FabD/lysophospholipase-like"/>
    <property type="match status" value="1"/>
</dbReference>
<dbReference type="Gene3D" id="3.40.1090.10">
    <property type="entry name" value="Cytosolic phospholipase A2 catalytic domain"/>
    <property type="match status" value="2"/>
</dbReference>
<dbReference type="Proteomes" id="UP000473278">
    <property type="component" value="Unassembled WGS sequence"/>
</dbReference>
<organism evidence="6 7">
    <name type="scientific">Halalkalibaculum roseum</name>
    <dbReference type="NCBI Taxonomy" id="2709311"/>
    <lineage>
        <taxon>Bacteria</taxon>
        <taxon>Pseudomonadati</taxon>
        <taxon>Balneolota</taxon>
        <taxon>Balneolia</taxon>
        <taxon>Balneolales</taxon>
        <taxon>Balneolaceae</taxon>
        <taxon>Halalkalibaculum</taxon>
    </lineage>
</organism>
<sequence>MDHKIMNNSKGSDGIGLALGSGAALGAAHIGVLKALEEHNIKPSFITGTSIGALVGALYAFGKSVEEIEEIAIGLDWLDISDIRLSKMGLLSNNEIGELLNEHLGEVTFEEANIKLAVVATDIANGEKVILDKGRVSEAVEASTCIPVIFEPIEIDGRMLVDGGLLESVPVSVLKDFGAAKTIAVDVKAFRKYKRPDDIFDVLNNSLEIALIHLAHVRIEDVDLLIQPKLGDYSRMDTNHTREMIDLGYEAAVEALDDF</sequence>
<keyword evidence="1 4" id="KW-0378">Hydrolase</keyword>
<gene>
    <name evidence="6" type="ORF">G3570_01125</name>
</gene>
<feature type="active site" description="Nucleophile" evidence="4">
    <location>
        <position position="50"/>
    </location>
</feature>
<dbReference type="GO" id="GO:0016787">
    <property type="term" value="F:hydrolase activity"/>
    <property type="evidence" value="ECO:0007669"/>
    <property type="project" value="UniProtKB-UniRule"/>
</dbReference>
<dbReference type="AlphaFoldDB" id="A0A6M1SSZ1"/>